<dbReference type="InterPro" id="IPR036388">
    <property type="entry name" value="WH-like_DNA-bd_sf"/>
</dbReference>
<reference evidence="8" key="1">
    <citation type="submission" date="2017-01" db="EMBL/GenBank/DDBJ databases">
        <authorList>
            <person name="Varghese N."/>
            <person name="Submissions S."/>
        </authorList>
    </citation>
    <scope>NUCLEOTIDE SEQUENCE [LARGE SCALE GENOMIC DNA]</scope>
    <source>
        <strain evidence="8">DSM 17126</strain>
    </source>
</reference>
<evidence type="ECO:0000256" key="3">
    <source>
        <dbReference type="ARBA" id="ARBA00018111"/>
    </source>
</evidence>
<protein>
    <recommendedName>
        <fullName evidence="3">Regulatory protein RecX</fullName>
    </recommendedName>
</protein>
<dbReference type="EMBL" id="FTNY01000004">
    <property type="protein sequence ID" value="SIS37596.1"/>
    <property type="molecule type" value="Genomic_DNA"/>
</dbReference>
<feature type="domain" description="RecX second three-helical" evidence="5">
    <location>
        <begin position="68"/>
        <end position="106"/>
    </location>
</feature>
<evidence type="ECO:0000259" key="6">
    <source>
        <dbReference type="Pfam" id="PF21981"/>
    </source>
</evidence>
<dbReference type="GO" id="GO:0006282">
    <property type="term" value="P:regulation of DNA repair"/>
    <property type="evidence" value="ECO:0007669"/>
    <property type="project" value="InterPro"/>
</dbReference>
<dbReference type="InterPro" id="IPR003783">
    <property type="entry name" value="Regulatory_RecX"/>
</dbReference>
<dbReference type="InterPro" id="IPR053924">
    <property type="entry name" value="RecX_HTH_2nd"/>
</dbReference>
<comment type="subcellular location">
    <subcellularLocation>
        <location evidence="1">Cytoplasm</location>
    </subcellularLocation>
</comment>
<organism evidence="7 8">
    <name type="scientific">Chryseobacterium shigense</name>
    <dbReference type="NCBI Taxonomy" id="297244"/>
    <lineage>
        <taxon>Bacteria</taxon>
        <taxon>Pseudomonadati</taxon>
        <taxon>Bacteroidota</taxon>
        <taxon>Flavobacteriia</taxon>
        <taxon>Flavobacteriales</taxon>
        <taxon>Weeksellaceae</taxon>
        <taxon>Chryseobacterium group</taxon>
        <taxon>Chryseobacterium</taxon>
    </lineage>
</organism>
<evidence type="ECO:0000313" key="8">
    <source>
        <dbReference type="Proteomes" id="UP000186373"/>
    </source>
</evidence>
<feature type="domain" description="RecX third three-helical" evidence="6">
    <location>
        <begin position="117"/>
        <end position="160"/>
    </location>
</feature>
<evidence type="ECO:0000259" key="5">
    <source>
        <dbReference type="Pfam" id="PF02631"/>
    </source>
</evidence>
<dbReference type="GO" id="GO:0005737">
    <property type="term" value="C:cytoplasm"/>
    <property type="evidence" value="ECO:0007669"/>
    <property type="project" value="UniProtKB-SubCell"/>
</dbReference>
<gene>
    <name evidence="7" type="ORF">SAMN05421639_104129</name>
</gene>
<sequence>MGICPFFFISIMDKKSFTFDEIKLKLVNYCVYQDRCHAEVEQKMREFLLIDEAKDEIILYLLKENYLNEERFTRSYIRGKFYIKHWGRNKIKMHLKMKQISEKLISKCFDEIDERDYDQMIRKIFEDYYSRQKGLQEYQKKSKTIKYLMSRGFEYEKINDTFDET</sequence>
<accession>A0A1N7IKT4</accession>
<evidence type="ECO:0000256" key="4">
    <source>
        <dbReference type="ARBA" id="ARBA00022490"/>
    </source>
</evidence>
<dbReference type="Proteomes" id="UP000186373">
    <property type="component" value="Unassembled WGS sequence"/>
</dbReference>
<dbReference type="InterPro" id="IPR053925">
    <property type="entry name" value="RecX_HTH_3rd"/>
</dbReference>
<evidence type="ECO:0000256" key="2">
    <source>
        <dbReference type="ARBA" id="ARBA00009695"/>
    </source>
</evidence>
<dbReference type="Gene3D" id="1.10.10.10">
    <property type="entry name" value="Winged helix-like DNA-binding domain superfamily/Winged helix DNA-binding domain"/>
    <property type="match status" value="2"/>
</dbReference>
<proteinExistence type="inferred from homology"/>
<keyword evidence="8" id="KW-1185">Reference proteome</keyword>
<dbReference type="Pfam" id="PF21981">
    <property type="entry name" value="RecX_HTH3"/>
    <property type="match status" value="1"/>
</dbReference>
<evidence type="ECO:0000313" key="7">
    <source>
        <dbReference type="EMBL" id="SIS37596.1"/>
    </source>
</evidence>
<comment type="similarity">
    <text evidence="2">Belongs to the RecX family.</text>
</comment>
<name>A0A1N7IKT4_9FLAO</name>
<keyword evidence="4" id="KW-0963">Cytoplasm</keyword>
<dbReference type="AlphaFoldDB" id="A0A1N7IKT4"/>
<evidence type="ECO:0000256" key="1">
    <source>
        <dbReference type="ARBA" id="ARBA00004496"/>
    </source>
</evidence>
<dbReference type="Pfam" id="PF02631">
    <property type="entry name" value="RecX_HTH2"/>
    <property type="match status" value="1"/>
</dbReference>
<dbReference type="PANTHER" id="PTHR33602:SF1">
    <property type="entry name" value="REGULATORY PROTEIN RECX FAMILY PROTEIN"/>
    <property type="match status" value="1"/>
</dbReference>
<dbReference type="PANTHER" id="PTHR33602">
    <property type="entry name" value="REGULATORY PROTEIN RECX FAMILY PROTEIN"/>
    <property type="match status" value="1"/>
</dbReference>